<dbReference type="EMBL" id="AF124751">
    <property type="protein sequence ID" value="AAD22074.1"/>
    <property type="molecule type" value="Genomic_DNA"/>
</dbReference>
<name>Q9XEZ8_PINST</name>
<dbReference type="InterPro" id="IPR036915">
    <property type="entry name" value="Cyclin-like_sf"/>
</dbReference>
<organism evidence="2">
    <name type="scientific">Pinus strobus</name>
    <name type="common">Eastern white pine</name>
    <dbReference type="NCBI Taxonomy" id="3348"/>
    <lineage>
        <taxon>Eukaryota</taxon>
        <taxon>Viridiplantae</taxon>
        <taxon>Streptophyta</taxon>
        <taxon>Embryophyta</taxon>
        <taxon>Tracheophyta</taxon>
        <taxon>Spermatophyta</taxon>
        <taxon>Pinopsida</taxon>
        <taxon>Pinidae</taxon>
        <taxon>Conifers I</taxon>
        <taxon>Pinales</taxon>
        <taxon>Pinaceae</taxon>
        <taxon>Pinus</taxon>
        <taxon>Pinus subgen. Strobus</taxon>
    </lineage>
</organism>
<reference evidence="2" key="2">
    <citation type="submission" date="1999-02" db="EMBL/GenBank/DDBJ databases">
        <authorList>
            <person name="Perry D.J."/>
            <person name="Bousquet J."/>
        </authorList>
    </citation>
    <scope>NUCLEOTIDE SEQUENCE</scope>
</reference>
<protein>
    <submittedName>
        <fullName evidence="2">Putative G2/mitotic-specific cyclin</fullName>
    </submittedName>
</protein>
<feature type="domain" description="Cyclin C-terminal" evidence="1">
    <location>
        <begin position="2"/>
        <end position="54"/>
    </location>
</feature>
<gene>
    <name evidence="2" type="primary">Sb32</name>
</gene>
<evidence type="ECO:0000313" key="2">
    <source>
        <dbReference type="EMBL" id="AAD22074.1"/>
    </source>
</evidence>
<dbReference type="InterPro" id="IPR004367">
    <property type="entry name" value="Cyclin_C-dom"/>
</dbReference>
<dbReference type="SUPFAM" id="SSF47954">
    <property type="entry name" value="Cyclin-like"/>
    <property type="match status" value="1"/>
</dbReference>
<accession>Q9XEZ8</accession>
<sequence length="80" mass="8904">SKTLILHTGYSEADLKECAHFMVNFHLNAGGSKLRVVHKKYSDPYFGCVAFLSPANLPVDDSCSSNTDEYANQNYSRKSN</sequence>
<evidence type="ECO:0000259" key="1">
    <source>
        <dbReference type="Pfam" id="PF02984"/>
    </source>
</evidence>
<feature type="non-terminal residue" evidence="2">
    <location>
        <position position="1"/>
    </location>
</feature>
<dbReference type="AlphaFoldDB" id="Q9XEZ8"/>
<reference evidence="2" key="1">
    <citation type="journal article" date="1998" name="Theor. Appl. Genet.">
        <title>Sequence-tagged site (STS) markers of arbitrary genes: the utility of black spruce-derived STS primers in other conifers.</title>
        <authorList>
            <person name="Perry D.J."/>
            <person name="Bousquet J."/>
        </authorList>
    </citation>
    <scope>NUCLEOTIDE SEQUENCE</scope>
</reference>
<proteinExistence type="predicted"/>
<dbReference type="Gene3D" id="1.10.472.10">
    <property type="entry name" value="Cyclin-like"/>
    <property type="match status" value="1"/>
</dbReference>
<dbReference type="Pfam" id="PF02984">
    <property type="entry name" value="Cyclin_C"/>
    <property type="match status" value="1"/>
</dbReference>